<proteinExistence type="predicted"/>
<dbReference type="Pfam" id="PF18950">
    <property type="entry name" value="DUF5694"/>
    <property type="match status" value="1"/>
</dbReference>
<protein>
    <submittedName>
        <fullName evidence="1">Uncharacterized protein</fullName>
    </submittedName>
</protein>
<dbReference type="Proteomes" id="UP000187608">
    <property type="component" value="Unassembled WGS sequence"/>
</dbReference>
<dbReference type="InterPro" id="IPR043749">
    <property type="entry name" value="DUF5694"/>
</dbReference>
<dbReference type="STRING" id="570947.SAMN05421687_10649"/>
<evidence type="ECO:0000313" key="1">
    <source>
        <dbReference type="EMBL" id="SIS48836.1"/>
    </source>
</evidence>
<keyword evidence="2" id="KW-1185">Reference proteome</keyword>
<organism evidence="1 2">
    <name type="scientific">Salimicrobium flavidum</name>
    <dbReference type="NCBI Taxonomy" id="570947"/>
    <lineage>
        <taxon>Bacteria</taxon>
        <taxon>Bacillati</taxon>
        <taxon>Bacillota</taxon>
        <taxon>Bacilli</taxon>
        <taxon>Bacillales</taxon>
        <taxon>Bacillaceae</taxon>
        <taxon>Salimicrobium</taxon>
    </lineage>
</organism>
<sequence length="231" mass="26725">MTHVLLVATPNFSVHPSLVQEEVLTALSEKFASFEPTALAIEKNYYLEEEINKNLHAYIEDDFVLTHDSMEQFAFRTAKQSDLPSLHMIDELVDMSSPSLEQVFTWAEEYQPELLKDIITIKQKADRFREEENLVHYLTQINREDYLSLVQNLHATLNIVGDRHHQVGTSWLKQSFEKNLAIAANIERLCVHEERVLVFVSEETLPLLKNMIRNSGRVTIEDPLSYLKVSL</sequence>
<dbReference type="OrthoDB" id="2080342at2"/>
<dbReference type="AlphaFoldDB" id="A0A1N7JHU5"/>
<evidence type="ECO:0000313" key="2">
    <source>
        <dbReference type="Proteomes" id="UP000187608"/>
    </source>
</evidence>
<accession>A0A1N7JHU5</accession>
<gene>
    <name evidence="1" type="ORF">SAMN05421687_10649</name>
</gene>
<reference evidence="2" key="1">
    <citation type="submission" date="2017-01" db="EMBL/GenBank/DDBJ databases">
        <authorList>
            <person name="Varghese N."/>
            <person name="Submissions S."/>
        </authorList>
    </citation>
    <scope>NUCLEOTIDE SEQUENCE [LARGE SCALE GENOMIC DNA]</scope>
    <source>
        <strain evidence="2">DSM 23127</strain>
    </source>
</reference>
<dbReference type="RefSeq" id="WP_076559084.1">
    <property type="nucleotide sequence ID" value="NZ_FTOC01000006.1"/>
</dbReference>
<dbReference type="EMBL" id="FTOC01000006">
    <property type="protein sequence ID" value="SIS48836.1"/>
    <property type="molecule type" value="Genomic_DNA"/>
</dbReference>
<name>A0A1N7JHU5_9BACI</name>